<evidence type="ECO:0000256" key="4">
    <source>
        <dbReference type="ARBA" id="ARBA00022833"/>
    </source>
</evidence>
<dbReference type="AlphaFoldDB" id="A0AAU7MJG6"/>
<proteinExistence type="inferred from homology"/>
<feature type="domain" description="Metallo-beta-lactamase" evidence="5">
    <location>
        <begin position="85"/>
        <end position="290"/>
    </location>
</feature>
<dbReference type="PANTHER" id="PTHR42978:SF6">
    <property type="entry name" value="QUORUM-QUENCHING LACTONASE YTNP-RELATED"/>
    <property type="match status" value="1"/>
</dbReference>
<dbReference type="Gene3D" id="3.60.15.10">
    <property type="entry name" value="Ribonuclease Z/Hydroxyacylglutathione hydrolase-like"/>
    <property type="match status" value="1"/>
</dbReference>
<name>A0AAU7MJG6_9GAMM</name>
<dbReference type="InterPro" id="IPR001279">
    <property type="entry name" value="Metallo-B-lactamas"/>
</dbReference>
<organism evidence="6">
    <name type="scientific">Marinobacter sp. MMG032</name>
    <dbReference type="NCBI Taxonomy" id="3158548"/>
    <lineage>
        <taxon>Bacteria</taxon>
        <taxon>Pseudomonadati</taxon>
        <taxon>Pseudomonadota</taxon>
        <taxon>Gammaproteobacteria</taxon>
        <taxon>Pseudomonadales</taxon>
        <taxon>Marinobacteraceae</taxon>
        <taxon>Marinobacter</taxon>
    </lineage>
</organism>
<dbReference type="Pfam" id="PF00753">
    <property type="entry name" value="Lactamase_B"/>
    <property type="match status" value="1"/>
</dbReference>
<dbReference type="RefSeq" id="WP_349342442.1">
    <property type="nucleotide sequence ID" value="NZ_CP157802.1"/>
</dbReference>
<dbReference type="SMART" id="SM00849">
    <property type="entry name" value="Lactamase_B"/>
    <property type="match status" value="1"/>
</dbReference>
<accession>A0AAU7MJG6</accession>
<dbReference type="GO" id="GO:0046872">
    <property type="term" value="F:metal ion binding"/>
    <property type="evidence" value="ECO:0007669"/>
    <property type="project" value="UniProtKB-KW"/>
</dbReference>
<evidence type="ECO:0000256" key="3">
    <source>
        <dbReference type="ARBA" id="ARBA00022801"/>
    </source>
</evidence>
<keyword evidence="3" id="KW-0378">Hydrolase</keyword>
<evidence type="ECO:0000256" key="2">
    <source>
        <dbReference type="ARBA" id="ARBA00022723"/>
    </source>
</evidence>
<evidence type="ECO:0000256" key="1">
    <source>
        <dbReference type="ARBA" id="ARBA00007749"/>
    </source>
</evidence>
<dbReference type="InterPro" id="IPR051013">
    <property type="entry name" value="MBL_superfamily_lactonases"/>
</dbReference>
<keyword evidence="4" id="KW-0862">Zinc</keyword>
<dbReference type="KEGG" id="mamm:ABNF92_13575"/>
<sequence length="324" mass="34686">MPTMLTRITGLTAGILFAAAAHSEAPMVKEQAPGYYRTMLGNFEITALSDGTVKLPVDKLLLNTTEEHVHNTLADNFLSAPLETSVNGYLINTGNHLVLVDTGAGSLFGPTLGKLVEHLKASGYEPADVDEIYITHMHPDHVGGLVSDGEIVFPNAIVRANVEDQNFWLNEDNLKAADEGSKGFFKGAMASLNPYVESGQFKPFDKDQELVPGISAVSASGHTPGHSLYKVESGDNTLMLWGDLIHVAAVQFPQPDVAIQFDVNSEQAVESRAQAFADAQETGYWVGSAHLSFPGLGHLKSADQGYEFIPANYRGGVGATETGE</sequence>
<dbReference type="CDD" id="cd07720">
    <property type="entry name" value="OPHC2-like_MBL-fold"/>
    <property type="match status" value="1"/>
</dbReference>
<gene>
    <name evidence="6" type="ORF">ABNF92_13575</name>
</gene>
<evidence type="ECO:0000259" key="5">
    <source>
        <dbReference type="SMART" id="SM00849"/>
    </source>
</evidence>
<dbReference type="PANTHER" id="PTHR42978">
    <property type="entry name" value="QUORUM-QUENCHING LACTONASE YTNP-RELATED-RELATED"/>
    <property type="match status" value="1"/>
</dbReference>
<dbReference type="InterPro" id="IPR036866">
    <property type="entry name" value="RibonucZ/Hydroxyglut_hydro"/>
</dbReference>
<evidence type="ECO:0000313" key="6">
    <source>
        <dbReference type="EMBL" id="XBQ18475.1"/>
    </source>
</evidence>
<dbReference type="GO" id="GO:0016787">
    <property type="term" value="F:hydrolase activity"/>
    <property type="evidence" value="ECO:0007669"/>
    <property type="project" value="UniProtKB-KW"/>
</dbReference>
<dbReference type="EMBL" id="CP157802">
    <property type="protein sequence ID" value="XBQ18475.1"/>
    <property type="molecule type" value="Genomic_DNA"/>
</dbReference>
<reference evidence="6" key="1">
    <citation type="submission" date="2024-05" db="EMBL/GenBank/DDBJ databases">
        <title>Draft Genome Sequences of Flagellimonas sp. MMG031 and Marinobacter sp. MMG032 Isolated from the dinoflagellate Symbiodinium pilosum.</title>
        <authorList>
            <person name="Shikuma N.J."/>
            <person name="Farrell M.V."/>
        </authorList>
    </citation>
    <scope>NUCLEOTIDE SEQUENCE</scope>
    <source>
        <strain evidence="6">MMG032</strain>
    </source>
</reference>
<dbReference type="SUPFAM" id="SSF56281">
    <property type="entry name" value="Metallo-hydrolase/oxidoreductase"/>
    <property type="match status" value="1"/>
</dbReference>
<keyword evidence="2" id="KW-0479">Metal-binding</keyword>
<comment type="similarity">
    <text evidence="1">Belongs to the metallo-beta-lactamase superfamily.</text>
</comment>
<protein>
    <submittedName>
        <fullName evidence="6">MBL fold metallo-hydrolase</fullName>
    </submittedName>
</protein>